<feature type="transmembrane region" description="Helical" evidence="1">
    <location>
        <begin position="1060"/>
        <end position="1079"/>
    </location>
</feature>
<reference evidence="3" key="1">
    <citation type="journal article" date="2023" name="Commun. Biol.">
        <title>Genome analysis of Parmales, the sister group of diatoms, reveals the evolutionary specialization of diatoms from phago-mixotrophs to photoautotrophs.</title>
        <authorList>
            <person name="Ban H."/>
            <person name="Sato S."/>
            <person name="Yoshikawa S."/>
            <person name="Yamada K."/>
            <person name="Nakamura Y."/>
            <person name="Ichinomiya M."/>
            <person name="Sato N."/>
            <person name="Blanc-Mathieu R."/>
            <person name="Endo H."/>
            <person name="Kuwata A."/>
            <person name="Ogata H."/>
        </authorList>
    </citation>
    <scope>NUCLEOTIDE SEQUENCE [LARGE SCALE GENOMIC DNA]</scope>
</reference>
<evidence type="ECO:0000313" key="2">
    <source>
        <dbReference type="EMBL" id="GMH81458.1"/>
    </source>
</evidence>
<accession>A0A9W7B6V6</accession>
<gene>
    <name evidence="2" type="ORF">TL16_g08936</name>
</gene>
<proteinExistence type="predicted"/>
<feature type="transmembrane region" description="Helical" evidence="1">
    <location>
        <begin position="513"/>
        <end position="531"/>
    </location>
</feature>
<comment type="caution">
    <text evidence="2">The sequence shown here is derived from an EMBL/GenBank/DDBJ whole genome shotgun (WGS) entry which is preliminary data.</text>
</comment>
<evidence type="ECO:0000313" key="3">
    <source>
        <dbReference type="Proteomes" id="UP001162640"/>
    </source>
</evidence>
<dbReference type="InterPro" id="IPR032675">
    <property type="entry name" value="LRR_dom_sf"/>
</dbReference>
<dbReference type="PROSITE" id="PS51450">
    <property type="entry name" value="LRR"/>
    <property type="match status" value="1"/>
</dbReference>
<keyword evidence="1" id="KW-1133">Transmembrane helix</keyword>
<feature type="transmembrane region" description="Helical" evidence="1">
    <location>
        <begin position="551"/>
        <end position="571"/>
    </location>
</feature>
<evidence type="ECO:0000256" key="1">
    <source>
        <dbReference type="SAM" id="Phobius"/>
    </source>
</evidence>
<feature type="transmembrane region" description="Helical" evidence="1">
    <location>
        <begin position="606"/>
        <end position="628"/>
    </location>
</feature>
<name>A0A9W7B6V6_9STRA</name>
<dbReference type="EMBL" id="BLQM01000300">
    <property type="protein sequence ID" value="GMH81458.1"/>
    <property type="molecule type" value="Genomic_DNA"/>
</dbReference>
<dbReference type="PANTHER" id="PTHR48065">
    <property type="entry name" value="OS10G0469600 PROTEIN"/>
    <property type="match status" value="1"/>
</dbReference>
<dbReference type="Gene3D" id="3.80.10.10">
    <property type="entry name" value="Ribonuclease Inhibitor"/>
    <property type="match status" value="3"/>
</dbReference>
<dbReference type="Proteomes" id="UP001162640">
    <property type="component" value="Unassembled WGS sequence"/>
</dbReference>
<dbReference type="SUPFAM" id="SSF52058">
    <property type="entry name" value="L domain-like"/>
    <property type="match status" value="2"/>
</dbReference>
<keyword evidence="1" id="KW-0472">Membrane</keyword>
<keyword evidence="1" id="KW-0812">Transmembrane</keyword>
<dbReference type="InterPro" id="IPR001611">
    <property type="entry name" value="Leu-rich_rpt"/>
</dbReference>
<feature type="transmembrane region" description="Helical" evidence="1">
    <location>
        <begin position="666"/>
        <end position="692"/>
    </location>
</feature>
<feature type="transmembrane region" description="Helical" evidence="1">
    <location>
        <begin position="455"/>
        <end position="475"/>
    </location>
</feature>
<dbReference type="Pfam" id="PF00560">
    <property type="entry name" value="LRR_1"/>
    <property type="match status" value="3"/>
</dbReference>
<feature type="transmembrane region" description="Helical" evidence="1">
    <location>
        <begin position="1025"/>
        <end position="1048"/>
    </location>
</feature>
<sequence>MYYSTNGDGWLVSTGWLIGDPCVNEWYGITCDENGGVTRVDLRYNNMAGVLEKSIGDLFALQTLILAGGQIGGAIPSSIGRLKNVTLLGLTDHEFEGAIPASVRNMTKLEKFYGYMNRLEGSFPELTYCKELTLVSLHDNNLSGELPSFSSNPNFRILNLDNNNLDGSLPDFKNNRNLQSLDLNNNNLDGKGTVPTFDSCPNLLALDLSNNNLSGPLPSFASNLNLQYLDVSNNHLSALPPDFSSTPNLQTLFAYNNDFSGILSPTLFDLEDFVAVILSGNPNLKGTLPSTLSTPSLTSLVIEGCSFTGPLPTTITSPLLTLYLAGNSFSSSIPPLPPTIIDVSLAYNQITGSIPPSFFSDTPKLKSFDIRHNKIGGSMPTSLSNLTDLADLKIDLNDFSGALPSAILTWPIFAANDTNTTILFGNVWSCPVPDSVRGHSDEDPNHAYSCGGSEFVTPAILAAAAGALFVVAVSFTKQCESVLSLIGTYTRGRHEILSDASNIVNVGHACYKFVYAVLLASIGLSITYWNADSNFEAQPTFLKLSVSLKKASNLIVLPILAITTLLLLYFVNWGWNLRFEGHNNINVHTEETATEKKKMRSWRGSLKLFGIFAYTIILMVAFDFVYVFKVATNPTISQSSKFKSTLLNERWAAKASMKLIKPKKRFNYLVLTMSVVMLLNALVVPSILILLLDERCFKYLLVQQEPHEADVPITYCGWVDANGDDDCPKPNEPNDGYETITYSTTFNYPWSLSDQCGSAVIQAYSPVVILELLTSGFLQPALWWFCIDGGKSHVVKWTVLVIGVFLSQGLPQIVSEFAEDVDSGGMLGAILGGVFAFVFLAGWGTSKLRKEEGEEAEEEEELGWFYLPNVDYLLEFFDYNIDEDRIFGQKSHSWPLKESAKKRTKKMIGALLTALGFAKGDFDLKSVMDDFRLTEETFDEEKIEKIEENKDKPKPTKYGEDLPYTYANLIKNISLIFTFGLASTSTAWIGCLGILCRWLALSFLAERYENKNKGKGKTDAQGIPFRCIVLVVVCNIVFFGTAAILAGINVGEDVGGGGFWTAGFFGGMVVALWGQLSVLKYDGWWKALIIVINMRKNKVIEKDKEKGNEVVASPIQGKDVEMVDSTIKD</sequence>
<feature type="transmembrane region" description="Helical" evidence="1">
    <location>
        <begin position="794"/>
        <end position="814"/>
    </location>
</feature>
<dbReference type="AlphaFoldDB" id="A0A9W7B6V6"/>
<protein>
    <submittedName>
        <fullName evidence="2">Uncharacterized protein</fullName>
    </submittedName>
</protein>
<dbReference type="Pfam" id="PF13516">
    <property type="entry name" value="LRR_6"/>
    <property type="match status" value="1"/>
</dbReference>
<feature type="transmembrane region" description="Helical" evidence="1">
    <location>
        <begin position="826"/>
        <end position="843"/>
    </location>
</feature>
<organism evidence="2 3">
    <name type="scientific">Triparma laevis f. inornata</name>
    <dbReference type="NCBI Taxonomy" id="1714386"/>
    <lineage>
        <taxon>Eukaryota</taxon>
        <taxon>Sar</taxon>
        <taxon>Stramenopiles</taxon>
        <taxon>Ochrophyta</taxon>
        <taxon>Bolidophyceae</taxon>
        <taxon>Parmales</taxon>
        <taxon>Triparmaceae</taxon>
        <taxon>Triparma</taxon>
    </lineage>
</organism>